<dbReference type="Proteomes" id="UP000618591">
    <property type="component" value="Unassembled WGS sequence"/>
</dbReference>
<dbReference type="SUPFAM" id="SSF46626">
    <property type="entry name" value="Cytochrome c"/>
    <property type="match status" value="1"/>
</dbReference>
<feature type="chain" id="PRO_5045280240" evidence="1">
    <location>
        <begin position="22"/>
        <end position="104"/>
    </location>
</feature>
<evidence type="ECO:0000313" key="2">
    <source>
        <dbReference type="EMBL" id="GGA51130.1"/>
    </source>
</evidence>
<evidence type="ECO:0000313" key="3">
    <source>
        <dbReference type="Proteomes" id="UP000618591"/>
    </source>
</evidence>
<dbReference type="RefSeq" id="WP_188447372.1">
    <property type="nucleotide sequence ID" value="NZ_BMDW01000012.1"/>
</dbReference>
<evidence type="ECO:0000256" key="1">
    <source>
        <dbReference type="SAM" id="SignalP"/>
    </source>
</evidence>
<accession>A0ABQ1GVU6</accession>
<reference evidence="3" key="1">
    <citation type="journal article" date="2019" name="Int. J. Syst. Evol. Microbiol.">
        <title>The Global Catalogue of Microorganisms (GCM) 10K type strain sequencing project: providing services to taxonomists for standard genome sequencing and annotation.</title>
        <authorList>
            <consortium name="The Broad Institute Genomics Platform"/>
            <consortium name="The Broad Institute Genome Sequencing Center for Infectious Disease"/>
            <person name="Wu L."/>
            <person name="Ma J."/>
        </authorList>
    </citation>
    <scope>NUCLEOTIDE SEQUENCE [LARGE SCALE GENOMIC DNA]</scope>
    <source>
        <strain evidence="3">CGMCC 1.10106</strain>
    </source>
</reference>
<proteinExistence type="predicted"/>
<dbReference type="PROSITE" id="PS51257">
    <property type="entry name" value="PROKAR_LIPOPROTEIN"/>
    <property type="match status" value="1"/>
</dbReference>
<organism evidence="2 3">
    <name type="scientific">Sphingomonas psychrolutea</name>
    <dbReference type="NCBI Taxonomy" id="1259676"/>
    <lineage>
        <taxon>Bacteria</taxon>
        <taxon>Pseudomonadati</taxon>
        <taxon>Pseudomonadota</taxon>
        <taxon>Alphaproteobacteria</taxon>
        <taxon>Sphingomonadales</taxon>
        <taxon>Sphingomonadaceae</taxon>
        <taxon>Sphingomonas</taxon>
    </lineage>
</organism>
<dbReference type="InterPro" id="IPR036909">
    <property type="entry name" value="Cyt_c-like_dom_sf"/>
</dbReference>
<comment type="caution">
    <text evidence="2">The sequence shown here is derived from an EMBL/GenBank/DDBJ whole genome shotgun (WGS) entry which is preliminary data.</text>
</comment>
<gene>
    <name evidence="2" type="ORF">GCM10011395_21860</name>
</gene>
<protein>
    <submittedName>
        <fullName evidence="2">Sulfite:cytochrome C oxidoreductase subunit B</fullName>
    </submittedName>
</protein>
<keyword evidence="1" id="KW-0732">Signal</keyword>
<feature type="signal peptide" evidence="1">
    <location>
        <begin position="1"/>
        <end position="21"/>
    </location>
</feature>
<dbReference type="Gene3D" id="1.10.760.10">
    <property type="entry name" value="Cytochrome c-like domain"/>
    <property type="match status" value="1"/>
</dbReference>
<sequence>MKALSLAAFVLLAACHPAAEAPKQITLTSQSITLPVETATLPAEILSVNCAACHSPEMILSQPKLKPEQWQAEVTKMRGAYKASIDEKDDAKIIAALLALPNQK</sequence>
<dbReference type="EMBL" id="BMDW01000012">
    <property type="protein sequence ID" value="GGA51130.1"/>
    <property type="molecule type" value="Genomic_DNA"/>
</dbReference>
<name>A0ABQ1GVU6_9SPHN</name>
<keyword evidence="3" id="KW-1185">Reference proteome</keyword>